<sequence length="313" mass="35639">MQAGGVKNMGDNDTIHPRDRISKLPDFIVHHIMPFLSAKEGLLIGLVNVGYYFPFLDEWIEFVVGNEVKELDFDVQTDIETIYTLPRVLFSAKWVTTLKLSGCKLKLPSDTLKLHSLRSLALVEVRVNREMIQKLVSECLLLEELSMVRCHDMKCIYISKAFKLKIININVSPYIFESIEIDVPSLQQLKLGSTTLRGPIVIDGCLNLSMLQLSGLTLNDQEFHRIFSKLPLLENLNVLCCPCLESVTISSDRLEKLSIEKCFNLKAIDVHTPNLLYFSFVNNPIPVSSMNAPRLRKVELGKIDPDTRWYLET</sequence>
<protein>
    <recommendedName>
        <fullName evidence="1">At1g61320/AtMIF1 LRR domain-containing protein</fullName>
    </recommendedName>
</protein>
<dbReference type="Gene3D" id="3.80.10.10">
    <property type="entry name" value="Ribonuclease Inhibitor"/>
    <property type="match status" value="1"/>
</dbReference>
<dbReference type="OrthoDB" id="612216at2759"/>
<gene>
    <name evidence="2" type="ORF">EZV62_003932</name>
</gene>
<accession>A0A5C7II45</accession>
<dbReference type="InterPro" id="IPR055357">
    <property type="entry name" value="LRR_At1g61320_AtMIF1"/>
</dbReference>
<keyword evidence="3" id="KW-1185">Reference proteome</keyword>
<proteinExistence type="predicted"/>
<dbReference type="PANTHER" id="PTHR34145:SF28">
    <property type="entry name" value="F-BOX DOMAIN-CONTAINING PROTEIN"/>
    <property type="match status" value="1"/>
</dbReference>
<dbReference type="PANTHER" id="PTHR34145">
    <property type="entry name" value="OS02G0105600 PROTEIN"/>
    <property type="match status" value="1"/>
</dbReference>
<dbReference type="EMBL" id="VAHF01000002">
    <property type="protein sequence ID" value="TXG68997.1"/>
    <property type="molecule type" value="Genomic_DNA"/>
</dbReference>
<reference evidence="3" key="1">
    <citation type="journal article" date="2019" name="Gigascience">
        <title>De novo genome assembly of the endangered Acer yangbiense, a plant species with extremely small populations endemic to Yunnan Province, China.</title>
        <authorList>
            <person name="Yang J."/>
            <person name="Wariss H.M."/>
            <person name="Tao L."/>
            <person name="Zhang R."/>
            <person name="Yun Q."/>
            <person name="Hollingsworth P."/>
            <person name="Dao Z."/>
            <person name="Luo G."/>
            <person name="Guo H."/>
            <person name="Ma Y."/>
            <person name="Sun W."/>
        </authorList>
    </citation>
    <scope>NUCLEOTIDE SEQUENCE [LARGE SCALE GENOMIC DNA]</scope>
    <source>
        <strain evidence="3">cv. Malutang</strain>
    </source>
</reference>
<evidence type="ECO:0000259" key="1">
    <source>
        <dbReference type="Pfam" id="PF23622"/>
    </source>
</evidence>
<name>A0A5C7II45_9ROSI</name>
<dbReference type="InterPro" id="IPR053772">
    <property type="entry name" value="At1g61320/At1g61330-like"/>
</dbReference>
<dbReference type="Proteomes" id="UP000323000">
    <property type="component" value="Chromosome 2"/>
</dbReference>
<dbReference type="SUPFAM" id="SSF52047">
    <property type="entry name" value="RNI-like"/>
    <property type="match status" value="1"/>
</dbReference>
<dbReference type="InterPro" id="IPR032675">
    <property type="entry name" value="LRR_dom_sf"/>
</dbReference>
<dbReference type="AlphaFoldDB" id="A0A5C7II45"/>
<organism evidence="2 3">
    <name type="scientific">Acer yangbiense</name>
    <dbReference type="NCBI Taxonomy" id="1000413"/>
    <lineage>
        <taxon>Eukaryota</taxon>
        <taxon>Viridiplantae</taxon>
        <taxon>Streptophyta</taxon>
        <taxon>Embryophyta</taxon>
        <taxon>Tracheophyta</taxon>
        <taxon>Spermatophyta</taxon>
        <taxon>Magnoliopsida</taxon>
        <taxon>eudicotyledons</taxon>
        <taxon>Gunneridae</taxon>
        <taxon>Pentapetalae</taxon>
        <taxon>rosids</taxon>
        <taxon>malvids</taxon>
        <taxon>Sapindales</taxon>
        <taxon>Sapindaceae</taxon>
        <taxon>Hippocastanoideae</taxon>
        <taxon>Acereae</taxon>
        <taxon>Acer</taxon>
    </lineage>
</organism>
<comment type="caution">
    <text evidence="2">The sequence shown here is derived from an EMBL/GenBank/DDBJ whole genome shotgun (WGS) entry which is preliminary data.</text>
</comment>
<feature type="domain" description="At1g61320/AtMIF1 LRR" evidence="1">
    <location>
        <begin position="54"/>
        <end position="187"/>
    </location>
</feature>
<evidence type="ECO:0000313" key="3">
    <source>
        <dbReference type="Proteomes" id="UP000323000"/>
    </source>
</evidence>
<evidence type="ECO:0000313" key="2">
    <source>
        <dbReference type="EMBL" id="TXG68997.1"/>
    </source>
</evidence>
<dbReference type="Pfam" id="PF23622">
    <property type="entry name" value="LRR_At1g61320_AtMIF1"/>
    <property type="match status" value="1"/>
</dbReference>